<evidence type="ECO:0000256" key="2">
    <source>
        <dbReference type="ARBA" id="ARBA00023203"/>
    </source>
</evidence>
<evidence type="ECO:0000256" key="3">
    <source>
        <dbReference type="SAM" id="Coils"/>
    </source>
</evidence>
<feature type="compositionally biased region" description="Basic residues" evidence="4">
    <location>
        <begin position="522"/>
        <end position="532"/>
    </location>
</feature>
<evidence type="ECO:0000256" key="1">
    <source>
        <dbReference type="ARBA" id="ARBA00022737"/>
    </source>
</evidence>
<evidence type="ECO:0000256" key="4">
    <source>
        <dbReference type="SAM" id="MobiDB-lite"/>
    </source>
</evidence>
<name>A0ABQ9TE40_SAGOE</name>
<organism evidence="5 6">
    <name type="scientific">Saguinus oedipus</name>
    <name type="common">Cotton-top tamarin</name>
    <name type="synonym">Oedipomidas oedipus</name>
    <dbReference type="NCBI Taxonomy" id="9490"/>
    <lineage>
        <taxon>Eukaryota</taxon>
        <taxon>Metazoa</taxon>
        <taxon>Chordata</taxon>
        <taxon>Craniata</taxon>
        <taxon>Vertebrata</taxon>
        <taxon>Euteleostomi</taxon>
        <taxon>Mammalia</taxon>
        <taxon>Eutheria</taxon>
        <taxon>Euarchontoglires</taxon>
        <taxon>Primates</taxon>
        <taxon>Haplorrhini</taxon>
        <taxon>Platyrrhini</taxon>
        <taxon>Cebidae</taxon>
        <taxon>Callitrichinae</taxon>
        <taxon>Saguinus</taxon>
    </lineage>
</organism>
<keyword evidence="1" id="KW-0677">Repeat</keyword>
<dbReference type="SMART" id="SM00150">
    <property type="entry name" value="SPEC"/>
    <property type="match status" value="4"/>
</dbReference>
<dbReference type="InterPro" id="IPR018159">
    <property type="entry name" value="Spectrin/alpha-actinin"/>
</dbReference>
<dbReference type="SUPFAM" id="SSF46966">
    <property type="entry name" value="Spectrin repeat"/>
    <property type="match status" value="4"/>
</dbReference>
<keyword evidence="3" id="KW-0175">Coiled coil</keyword>
<keyword evidence="6" id="KW-1185">Reference proteome</keyword>
<dbReference type="Gene3D" id="1.20.58.60">
    <property type="match status" value="4"/>
</dbReference>
<dbReference type="Proteomes" id="UP001266305">
    <property type="component" value="Unassembled WGS sequence"/>
</dbReference>
<sequence>MKKHNQGKEASQRVLSQIDVQQKKLQDVSMKFRLFQKPANFEQRLQESKMILDEVKMHLPALETKSVEQEVVQSQLNHCVNLYKSLSEVKSEVEMVIKTGRQIVQKKQTENPKELDERVTALKLHYNELGAKVTERKQQLEKCLKLSRKMRKEMNVLTEWLAATDTELTKRSAVEGMPSNLDSEVAWGKATQKEIEKQKVHLKSITEVGEALKTVLGKKETLVEDKLSLLNSNWIAVTSRAEEWLNLLLEYQKHMETFNQNVDHITKWIIQADTLLDESEKKKPQQREDMLKRLKAELNDIRPKVDSTRDQAANLMANRGDHCRILVEPQISELNHRFAAISHRIKTGKRTIDLEVLPLSILLEAKLEKESQQFGIMSEDIKVIILQIRDSYEFIGGYERSKEQKVERSKKWKKEGEMEEIQKENENLTDTNAEGTFPASIPLKELEQFNSDIQKLLEPLEAEIQQGVNLKEEDFNKDMNEDNEGTVKELLQRGDNLQQRITDERKREEIKIKQQLLQTKHNALKKRPRSHGSAKANHNVSRKSESYVTDNPSNCDQAFRSIYTGQIMDLRSQRRKKALEISHQWYQYKRQADDLLKCLDDIEKKLASLPEPRDERKIKEIDRELQKKKEELNAVRRQAEGLSEDGAAMAVEPTQIQLSKRWREIESKFAQFRRLNFAQIQQLEIK</sequence>
<gene>
    <name evidence="5" type="ORF">P7K49_038217</name>
</gene>
<feature type="region of interest" description="Disordered" evidence="4">
    <location>
        <begin position="513"/>
        <end position="552"/>
    </location>
</feature>
<evidence type="ECO:0000313" key="6">
    <source>
        <dbReference type="Proteomes" id="UP001266305"/>
    </source>
</evidence>
<accession>A0ABQ9TE40</accession>
<feature type="coiled-coil region" evidence="3">
    <location>
        <begin position="618"/>
        <end position="645"/>
    </location>
</feature>
<dbReference type="EMBL" id="JASSZA010000023">
    <property type="protein sequence ID" value="KAK2082981.1"/>
    <property type="molecule type" value="Genomic_DNA"/>
</dbReference>
<dbReference type="Pfam" id="PF00435">
    <property type="entry name" value="Spectrin"/>
    <property type="match status" value="3"/>
</dbReference>
<evidence type="ECO:0008006" key="7">
    <source>
        <dbReference type="Google" id="ProtNLM"/>
    </source>
</evidence>
<reference evidence="5 6" key="1">
    <citation type="submission" date="2023-05" db="EMBL/GenBank/DDBJ databases">
        <title>B98-5 Cell Line De Novo Hybrid Assembly: An Optical Mapping Approach.</title>
        <authorList>
            <person name="Kananen K."/>
            <person name="Auerbach J.A."/>
            <person name="Kautto E."/>
            <person name="Blachly J.S."/>
        </authorList>
    </citation>
    <scope>NUCLEOTIDE SEQUENCE [LARGE SCALE GENOMIC DNA]</scope>
    <source>
        <strain evidence="5">B95-8</strain>
        <tissue evidence="5">Cell line</tissue>
    </source>
</reference>
<proteinExistence type="predicted"/>
<keyword evidence="2" id="KW-0009">Actin-binding</keyword>
<comment type="caution">
    <text evidence="5">The sequence shown here is derived from an EMBL/GenBank/DDBJ whole genome shotgun (WGS) entry which is preliminary data.</text>
</comment>
<dbReference type="InterPro" id="IPR002017">
    <property type="entry name" value="Spectrin_repeat"/>
</dbReference>
<evidence type="ECO:0000313" key="5">
    <source>
        <dbReference type="EMBL" id="KAK2082981.1"/>
    </source>
</evidence>
<protein>
    <recommendedName>
        <fullName evidence="7">Dystrophin</fullName>
    </recommendedName>
</protein>
<dbReference type="PANTHER" id="PTHR11915">
    <property type="entry name" value="SPECTRIN/FILAMIN RELATED CYTOSKELETAL PROTEIN"/>
    <property type="match status" value="1"/>
</dbReference>